<protein>
    <submittedName>
        <fullName evidence="1">Uncharacterized protein</fullName>
    </submittedName>
</protein>
<accession>A0A7Y9NNP3</accession>
<gene>
    <name evidence="1" type="ORF">HDF12_003095</name>
</gene>
<proteinExistence type="predicted"/>
<evidence type="ECO:0000313" key="2">
    <source>
        <dbReference type="Proteomes" id="UP000534186"/>
    </source>
</evidence>
<reference evidence="1 2" key="1">
    <citation type="submission" date="2020-07" db="EMBL/GenBank/DDBJ databases">
        <title>Genomic Encyclopedia of Type Strains, Phase IV (KMG-V): Genome sequencing to study the core and pangenomes of soil and plant-associated prokaryotes.</title>
        <authorList>
            <person name="Whitman W."/>
        </authorList>
    </citation>
    <scope>NUCLEOTIDE SEQUENCE [LARGE SCALE GENOMIC DNA]</scope>
    <source>
        <strain evidence="1 2">M8UP30</strain>
    </source>
</reference>
<dbReference type="Proteomes" id="UP000534186">
    <property type="component" value="Unassembled WGS sequence"/>
</dbReference>
<comment type="caution">
    <text evidence="1">The sequence shown here is derived from an EMBL/GenBank/DDBJ whole genome shotgun (WGS) entry which is preliminary data.</text>
</comment>
<organism evidence="1 2">
    <name type="scientific">Tunturiibacter lichenicola</name>
    <dbReference type="NCBI Taxonomy" id="2051959"/>
    <lineage>
        <taxon>Bacteria</taxon>
        <taxon>Pseudomonadati</taxon>
        <taxon>Acidobacteriota</taxon>
        <taxon>Terriglobia</taxon>
        <taxon>Terriglobales</taxon>
        <taxon>Acidobacteriaceae</taxon>
        <taxon>Tunturiibacter</taxon>
    </lineage>
</organism>
<dbReference type="AlphaFoldDB" id="A0A7Y9NNP3"/>
<sequence length="39" mass="4361">MKRKGLPSMRTMPVMGCGEPVQWVVSESVRLSVVDQTLK</sequence>
<evidence type="ECO:0000313" key="1">
    <source>
        <dbReference type="EMBL" id="NYF52696.1"/>
    </source>
</evidence>
<dbReference type="EMBL" id="JACCCV010000002">
    <property type="protein sequence ID" value="NYF52696.1"/>
    <property type="molecule type" value="Genomic_DNA"/>
</dbReference>
<name>A0A7Y9NNP3_9BACT</name>